<dbReference type="AlphaFoldDB" id="A0A3M3YUJ9"/>
<comment type="caution">
    <text evidence="2">The sequence shown here is derived from an EMBL/GenBank/DDBJ whole genome shotgun (WGS) entry which is preliminary data.</text>
</comment>
<feature type="transmembrane region" description="Helical" evidence="1">
    <location>
        <begin position="15"/>
        <end position="38"/>
    </location>
</feature>
<name>A0A3M3YUJ9_9PSED</name>
<organism evidence="2 3">
    <name type="scientific">Pseudomonas syringae pv. philadelphi</name>
    <dbReference type="NCBI Taxonomy" id="251706"/>
    <lineage>
        <taxon>Bacteria</taxon>
        <taxon>Pseudomonadati</taxon>
        <taxon>Pseudomonadota</taxon>
        <taxon>Gammaproteobacteria</taxon>
        <taxon>Pseudomonadales</taxon>
        <taxon>Pseudomonadaceae</taxon>
        <taxon>Pseudomonas</taxon>
    </lineage>
</organism>
<sequence length="52" mass="5572">MIGLLMFKGMPGADAIAATLLIRLATLWFAVAIGAAMLSRYKNATARPEHLL</sequence>
<proteinExistence type="predicted"/>
<reference evidence="2 3" key="1">
    <citation type="submission" date="2018-08" db="EMBL/GenBank/DDBJ databases">
        <title>Recombination of ecologically and evolutionarily significant loci maintains genetic cohesion in the Pseudomonas syringae species complex.</title>
        <authorList>
            <person name="Dillon M."/>
            <person name="Thakur S."/>
            <person name="Almeida R.N.D."/>
            <person name="Weir B.S."/>
            <person name="Guttman D.S."/>
        </authorList>
    </citation>
    <scope>NUCLEOTIDE SEQUENCE [LARGE SCALE GENOMIC DNA]</scope>
    <source>
        <strain evidence="2 3">ICMP 8902</strain>
    </source>
</reference>
<evidence type="ECO:0000313" key="3">
    <source>
        <dbReference type="Proteomes" id="UP000279372"/>
    </source>
</evidence>
<evidence type="ECO:0000313" key="2">
    <source>
        <dbReference type="EMBL" id="RMO85926.1"/>
    </source>
</evidence>
<dbReference type="Proteomes" id="UP000279372">
    <property type="component" value="Unassembled WGS sequence"/>
</dbReference>
<keyword evidence="1" id="KW-0472">Membrane</keyword>
<gene>
    <name evidence="2" type="ORF">ALQ33_03095</name>
</gene>
<accession>A0A3M3YUJ9</accession>
<evidence type="ECO:0000256" key="1">
    <source>
        <dbReference type="SAM" id="Phobius"/>
    </source>
</evidence>
<protein>
    <submittedName>
        <fullName evidence="2">Integral membrane protein</fullName>
    </submittedName>
</protein>
<dbReference type="EMBL" id="RBQB01000231">
    <property type="protein sequence ID" value="RMO85926.1"/>
    <property type="molecule type" value="Genomic_DNA"/>
</dbReference>
<keyword evidence="1" id="KW-1133">Transmembrane helix</keyword>
<keyword evidence="1" id="KW-0812">Transmembrane</keyword>